<feature type="compositionally biased region" description="Polar residues" evidence="3">
    <location>
        <begin position="206"/>
        <end position="218"/>
    </location>
</feature>
<dbReference type="Pfam" id="PF13359">
    <property type="entry name" value="DDE_Tnp_4"/>
    <property type="match status" value="1"/>
</dbReference>
<evidence type="ECO:0000259" key="5">
    <source>
        <dbReference type="Pfam" id="PF12776"/>
    </source>
</evidence>
<dbReference type="STRING" id="3469.A0A4Y7J033"/>
<dbReference type="PANTHER" id="PTHR46929">
    <property type="entry name" value="EXPRESSED PROTEIN"/>
    <property type="match status" value="1"/>
</dbReference>
<evidence type="ECO:0000256" key="4">
    <source>
        <dbReference type="SAM" id="SignalP"/>
    </source>
</evidence>
<evidence type="ECO:0000313" key="9">
    <source>
        <dbReference type="Proteomes" id="UP000316621"/>
    </source>
</evidence>
<feature type="domain" description="DUF8040" evidence="7">
    <location>
        <begin position="317"/>
        <end position="408"/>
    </location>
</feature>
<organism evidence="8 9">
    <name type="scientific">Papaver somniferum</name>
    <name type="common">Opium poppy</name>
    <dbReference type="NCBI Taxonomy" id="3469"/>
    <lineage>
        <taxon>Eukaryota</taxon>
        <taxon>Viridiplantae</taxon>
        <taxon>Streptophyta</taxon>
        <taxon>Embryophyta</taxon>
        <taxon>Tracheophyta</taxon>
        <taxon>Spermatophyta</taxon>
        <taxon>Magnoliopsida</taxon>
        <taxon>Ranunculales</taxon>
        <taxon>Papaveraceae</taxon>
        <taxon>Papaveroideae</taxon>
        <taxon>Papaver</taxon>
    </lineage>
</organism>
<dbReference type="InterPro" id="IPR058353">
    <property type="entry name" value="DUF8040"/>
</dbReference>
<dbReference type="InterPro" id="IPR024752">
    <property type="entry name" value="Myb/SANT-like_dom"/>
</dbReference>
<evidence type="ECO:0000256" key="2">
    <source>
        <dbReference type="ARBA" id="ARBA00022723"/>
    </source>
</evidence>
<feature type="chain" id="PRO_5021365252" description="Myb/SANT-like domain-containing protein" evidence="4">
    <location>
        <begin position="18"/>
        <end position="639"/>
    </location>
</feature>
<dbReference type="GO" id="GO:0046872">
    <property type="term" value="F:metal ion binding"/>
    <property type="evidence" value="ECO:0007669"/>
    <property type="project" value="UniProtKB-KW"/>
</dbReference>
<feature type="signal peptide" evidence="4">
    <location>
        <begin position="1"/>
        <end position="17"/>
    </location>
</feature>
<dbReference type="OMA" id="RKECIND"/>
<dbReference type="EMBL" id="CM010717">
    <property type="protein sequence ID" value="RZC54177.1"/>
    <property type="molecule type" value="Genomic_DNA"/>
</dbReference>
<keyword evidence="2" id="KW-0479">Metal-binding</keyword>
<dbReference type="Proteomes" id="UP000316621">
    <property type="component" value="Chromosome 3"/>
</dbReference>
<sequence length="639" mass="74185">MIEIFILLFLYIYRCISSSFTSIQEVFISYLLRINYKLLNMESDQSSNPQTGRTTWTPPMDRLFIGLMEDQVQKGQLLDGQFIKYAWTHFVDNFKQSFGSSFTKDVLKNRMKTSKKNYVAVSTLRGQSGFGWDQSREIVIVDDDVWDDYIKKHPDVKCWRTKTLAHFDELAIIFGDNRANGRYSRCRNDNTVQDDDDHDNENLDNTQSPDTPQEQNENGYKYKDEDLRTSDTQKGLELQQVGIHVLLERPKRVQEKNGQFSVAHSRSTNLDDDTFVQALDLLEDEKKANDFHCIDWEQETTVVVIEAQYSRILSFQFNGAAHVDEVLNGHDARCQDSFRMEKHVFLRLCDMLKEKELLRHSNGVRVEEKVAIFMLAVGHNERNRILQERFQHSGETISRHFNAVLVIVALADDFLVPAGPDTPTEILENPRFYPYFKDCIGAIDGTQIPAMFQYVLAGWEGSAADSRILDSALTRCDRLIVPEGKFYLANAGFANMPQFITPYRGVRYHLKEFGGNRPKYAKELFNLRHASLQNAIERAIGILKRRFTILQLQPQYPFESQVKIVLACCILHNHIRKECINDLIFDDENLQNLLETDPRMQQYSECPTLGRNRQREVASELRTSISDAMWNDYQRRRRG</sequence>
<evidence type="ECO:0000256" key="3">
    <source>
        <dbReference type="SAM" id="MobiDB-lite"/>
    </source>
</evidence>
<dbReference type="PANTHER" id="PTHR46929:SF33">
    <property type="entry name" value="L10-INTERACTING MYB DOMAIN-CONTAINING PROTEIN-LIKE ISOFORM X1"/>
    <property type="match status" value="1"/>
</dbReference>
<name>A0A4Y7J033_PAPSO</name>
<protein>
    <recommendedName>
        <fullName evidence="10">Myb/SANT-like domain-containing protein</fullName>
    </recommendedName>
</protein>
<proteinExistence type="predicted"/>
<comment type="cofactor">
    <cofactor evidence="1">
        <name>a divalent metal cation</name>
        <dbReference type="ChEBI" id="CHEBI:60240"/>
    </cofactor>
</comment>
<evidence type="ECO:0000313" key="8">
    <source>
        <dbReference type="EMBL" id="RZC54177.1"/>
    </source>
</evidence>
<reference evidence="8 9" key="1">
    <citation type="journal article" date="2018" name="Science">
        <title>The opium poppy genome and morphinan production.</title>
        <authorList>
            <person name="Guo L."/>
            <person name="Winzer T."/>
            <person name="Yang X."/>
            <person name="Li Y."/>
            <person name="Ning Z."/>
            <person name="He Z."/>
            <person name="Teodor R."/>
            <person name="Lu Y."/>
            <person name="Bowser T.A."/>
            <person name="Graham I.A."/>
            <person name="Ye K."/>
        </authorList>
    </citation>
    <scope>NUCLEOTIDE SEQUENCE [LARGE SCALE GENOMIC DNA]</scope>
    <source>
        <strain evidence="9">cv. HN1</strain>
        <tissue evidence="8">Leaves</tissue>
    </source>
</reference>
<feature type="domain" description="Myb/SANT-like" evidence="5">
    <location>
        <begin position="55"/>
        <end position="149"/>
    </location>
</feature>
<accession>A0A4Y7J033</accession>
<dbReference type="Pfam" id="PF12776">
    <property type="entry name" value="Myb_DNA-bind_3"/>
    <property type="match status" value="1"/>
</dbReference>
<keyword evidence="9" id="KW-1185">Reference proteome</keyword>
<keyword evidence="4" id="KW-0732">Signal</keyword>
<evidence type="ECO:0000259" key="7">
    <source>
        <dbReference type="Pfam" id="PF26138"/>
    </source>
</evidence>
<dbReference type="InterPro" id="IPR027806">
    <property type="entry name" value="HARBI1_dom"/>
</dbReference>
<feature type="region of interest" description="Disordered" evidence="3">
    <location>
        <begin position="184"/>
        <end position="223"/>
    </location>
</feature>
<dbReference type="AlphaFoldDB" id="A0A4Y7J033"/>
<feature type="domain" description="DDE Tnp4" evidence="6">
    <location>
        <begin position="454"/>
        <end position="573"/>
    </location>
</feature>
<evidence type="ECO:0000259" key="6">
    <source>
        <dbReference type="Pfam" id="PF13359"/>
    </source>
</evidence>
<evidence type="ECO:0000256" key="1">
    <source>
        <dbReference type="ARBA" id="ARBA00001968"/>
    </source>
</evidence>
<dbReference type="Gramene" id="RZC54177">
    <property type="protein sequence ID" value="RZC54177"/>
    <property type="gene ID" value="C5167_013033"/>
</dbReference>
<evidence type="ECO:0008006" key="10">
    <source>
        <dbReference type="Google" id="ProtNLM"/>
    </source>
</evidence>
<gene>
    <name evidence="8" type="ORF">C5167_013033</name>
</gene>
<dbReference type="Pfam" id="PF26138">
    <property type="entry name" value="DUF8040"/>
    <property type="match status" value="1"/>
</dbReference>